<accession>A0ABV3AUI2</accession>
<evidence type="ECO:0000256" key="1">
    <source>
        <dbReference type="ARBA" id="ARBA00008645"/>
    </source>
</evidence>
<dbReference type="PANTHER" id="PTHR22946:SF9">
    <property type="entry name" value="POLYKETIDE TRANSFERASE AF380"/>
    <property type="match status" value="1"/>
</dbReference>
<name>A0ABV3AUI2_9ACTN</name>
<protein>
    <submittedName>
        <fullName evidence="4">Alpha/beta fold hydrolase</fullName>
    </submittedName>
</protein>
<dbReference type="InterPro" id="IPR029058">
    <property type="entry name" value="AB_hydrolase_fold"/>
</dbReference>
<dbReference type="PANTHER" id="PTHR22946">
    <property type="entry name" value="DIENELACTONE HYDROLASE DOMAIN-CONTAINING PROTEIN-RELATED"/>
    <property type="match status" value="1"/>
</dbReference>
<evidence type="ECO:0000256" key="2">
    <source>
        <dbReference type="ARBA" id="ARBA00022801"/>
    </source>
</evidence>
<dbReference type="Gene3D" id="3.40.50.1820">
    <property type="entry name" value="alpha/beta hydrolase"/>
    <property type="match status" value="1"/>
</dbReference>
<dbReference type="RefSeq" id="WP_359692044.1">
    <property type="nucleotide sequence ID" value="NZ_JBEYXT010000021.1"/>
</dbReference>
<reference evidence="4 5" key="1">
    <citation type="submission" date="2024-06" db="EMBL/GenBank/DDBJ databases">
        <title>The Natural Products Discovery Center: Release of the First 8490 Sequenced Strains for Exploring Actinobacteria Biosynthetic Diversity.</title>
        <authorList>
            <person name="Kalkreuter E."/>
            <person name="Kautsar S.A."/>
            <person name="Yang D."/>
            <person name="Bader C.D."/>
            <person name="Teijaro C.N."/>
            <person name="Fluegel L."/>
            <person name="Davis C.M."/>
            <person name="Simpson J.R."/>
            <person name="Lauterbach L."/>
            <person name="Steele A.D."/>
            <person name="Gui C."/>
            <person name="Meng S."/>
            <person name="Li G."/>
            <person name="Viehrig K."/>
            <person name="Ye F."/>
            <person name="Su P."/>
            <person name="Kiefer A.F."/>
            <person name="Nichols A."/>
            <person name="Cepeda A.J."/>
            <person name="Yan W."/>
            <person name="Fan B."/>
            <person name="Jiang Y."/>
            <person name="Adhikari A."/>
            <person name="Zheng C.-J."/>
            <person name="Schuster L."/>
            <person name="Cowan T.M."/>
            <person name="Smanski M.J."/>
            <person name="Chevrette M.G."/>
            <person name="De Carvalho L.P.S."/>
            <person name="Shen B."/>
        </authorList>
    </citation>
    <scope>NUCLEOTIDE SEQUENCE [LARGE SCALE GENOMIC DNA]</scope>
    <source>
        <strain evidence="4 5">NPDC046851</strain>
    </source>
</reference>
<sequence>MGDARAIRTDVRFRSGDGECAAWLLLPAGMENDPSVPIVVLAHGLSGERSQRLDVYAERFAERGYAALAFDYRHFGTSTGEPRALVDLGKQLEDWRSAVAYARTVKGVDPRRVILWGTSFGGGHVITAAADDPRIAATIAQCPFSDGLTAVMAMPKKTGLRLMLEALKDWTAAKLGKPPVRIPIVGSPGELAIMSSPDSLSGYRAILEASGLPFTVPRIPARYVFQIPTYRPGRRASEVWAPLLVCVCDRDQVTPAAKTVALASQAARGEVKRYDTDHFDIYVGEWFETVIADQIEFIERHVPARTSTSR</sequence>
<dbReference type="Proteomes" id="UP001551189">
    <property type="component" value="Unassembled WGS sequence"/>
</dbReference>
<comment type="similarity">
    <text evidence="1">Belongs to the AB hydrolase superfamily.</text>
</comment>
<dbReference type="GO" id="GO:0016787">
    <property type="term" value="F:hydrolase activity"/>
    <property type="evidence" value="ECO:0007669"/>
    <property type="project" value="UniProtKB-KW"/>
</dbReference>
<dbReference type="InterPro" id="IPR050261">
    <property type="entry name" value="FrsA_esterase"/>
</dbReference>
<keyword evidence="5" id="KW-1185">Reference proteome</keyword>
<evidence type="ECO:0000259" key="3">
    <source>
        <dbReference type="Pfam" id="PF12146"/>
    </source>
</evidence>
<evidence type="ECO:0000313" key="5">
    <source>
        <dbReference type="Proteomes" id="UP001551189"/>
    </source>
</evidence>
<dbReference type="Pfam" id="PF12146">
    <property type="entry name" value="Hydrolase_4"/>
    <property type="match status" value="1"/>
</dbReference>
<organism evidence="4 5">
    <name type="scientific">Streptomyces neyagawaensis</name>
    <dbReference type="NCBI Taxonomy" id="42238"/>
    <lineage>
        <taxon>Bacteria</taxon>
        <taxon>Bacillati</taxon>
        <taxon>Actinomycetota</taxon>
        <taxon>Actinomycetes</taxon>
        <taxon>Kitasatosporales</taxon>
        <taxon>Streptomycetaceae</taxon>
        <taxon>Streptomyces</taxon>
    </lineage>
</organism>
<feature type="domain" description="Serine aminopeptidase S33" evidence="3">
    <location>
        <begin position="37"/>
        <end position="274"/>
    </location>
</feature>
<comment type="caution">
    <text evidence="4">The sequence shown here is derived from an EMBL/GenBank/DDBJ whole genome shotgun (WGS) entry which is preliminary data.</text>
</comment>
<proteinExistence type="inferred from homology"/>
<dbReference type="InterPro" id="IPR022742">
    <property type="entry name" value="Hydrolase_4"/>
</dbReference>
<dbReference type="SUPFAM" id="SSF53474">
    <property type="entry name" value="alpha/beta-Hydrolases"/>
    <property type="match status" value="1"/>
</dbReference>
<keyword evidence="2 4" id="KW-0378">Hydrolase</keyword>
<gene>
    <name evidence="4" type="ORF">ABZ931_07445</name>
</gene>
<dbReference type="EMBL" id="JBEYXT010000021">
    <property type="protein sequence ID" value="MEU6800837.1"/>
    <property type="molecule type" value="Genomic_DNA"/>
</dbReference>
<evidence type="ECO:0000313" key="4">
    <source>
        <dbReference type="EMBL" id="MEU6800837.1"/>
    </source>
</evidence>